<feature type="transmembrane region" description="Helical" evidence="1">
    <location>
        <begin position="149"/>
        <end position="167"/>
    </location>
</feature>
<dbReference type="Proteomes" id="UP000277890">
    <property type="component" value="Unassembled WGS sequence"/>
</dbReference>
<proteinExistence type="predicted"/>
<accession>A0A428GVG9</accession>
<dbReference type="EMBL" id="RJPQ01000003">
    <property type="protein sequence ID" value="RSJ86606.1"/>
    <property type="molecule type" value="Genomic_DNA"/>
</dbReference>
<dbReference type="AlphaFoldDB" id="A0A428GVG9"/>
<protein>
    <submittedName>
        <fullName evidence="2">Uncharacterized protein</fullName>
    </submittedName>
</protein>
<feature type="transmembrane region" description="Helical" evidence="1">
    <location>
        <begin position="20"/>
        <end position="46"/>
    </location>
</feature>
<evidence type="ECO:0000256" key="1">
    <source>
        <dbReference type="SAM" id="Phobius"/>
    </source>
</evidence>
<evidence type="ECO:0000313" key="2">
    <source>
        <dbReference type="EMBL" id="RSJ86606.1"/>
    </source>
</evidence>
<feature type="transmembrane region" description="Helical" evidence="1">
    <location>
        <begin position="122"/>
        <end position="143"/>
    </location>
</feature>
<keyword evidence="1" id="KW-0812">Transmembrane</keyword>
<comment type="caution">
    <text evidence="2">The sequence shown here is derived from an EMBL/GenBank/DDBJ whole genome shotgun (WGS) entry which is preliminary data.</text>
</comment>
<sequence>MEKFDLSYKWDYYLSKATLYFIFFYMNSLRGKVVWLLFIFMAFNFLYFSRDIDSRPNTWKDFYEEYVSDFYIQLLICLGHFAFRIKDSAGTWEELGITYIILALSSYSIILIRYFKNRCIGICIGLGSFSIPTLFLSSIRNILCMTINYYLISTFLLLICCFVYKMLEVRQDSRKKE</sequence>
<reference evidence="2 3" key="1">
    <citation type="submission" date="2018-11" db="EMBL/GenBank/DDBJ databases">
        <title>Species Designations Belie Phenotypic and Genotypic Heterogeneity in Oral Streptococci.</title>
        <authorList>
            <person name="Velsko I."/>
        </authorList>
    </citation>
    <scope>NUCLEOTIDE SEQUENCE [LARGE SCALE GENOMIC DNA]</scope>
    <source>
        <strain evidence="2 3">A54</strain>
    </source>
</reference>
<keyword evidence="1" id="KW-0472">Membrane</keyword>
<evidence type="ECO:0000313" key="3">
    <source>
        <dbReference type="Proteomes" id="UP000277890"/>
    </source>
</evidence>
<feature type="transmembrane region" description="Helical" evidence="1">
    <location>
        <begin position="95"/>
        <end position="115"/>
    </location>
</feature>
<organism evidence="2 3">
    <name type="scientific">Streptococcus cristatus</name>
    <dbReference type="NCBI Taxonomy" id="45634"/>
    <lineage>
        <taxon>Bacteria</taxon>
        <taxon>Bacillati</taxon>
        <taxon>Bacillota</taxon>
        <taxon>Bacilli</taxon>
        <taxon>Lactobacillales</taxon>
        <taxon>Streptococcaceae</taxon>
        <taxon>Streptococcus</taxon>
    </lineage>
</organism>
<keyword evidence="1" id="KW-1133">Transmembrane helix</keyword>
<dbReference type="RefSeq" id="WP_125383793.1">
    <property type="nucleotide sequence ID" value="NZ_RJPO01000015.1"/>
</dbReference>
<name>A0A428GVG9_STRCR</name>
<gene>
    <name evidence="2" type="ORF">D8794_03910</name>
</gene>